<dbReference type="CDD" id="cd03293">
    <property type="entry name" value="ABC_NrtD_SsuB_transporters"/>
    <property type="match status" value="1"/>
</dbReference>
<dbReference type="GO" id="GO:0016887">
    <property type="term" value="F:ATP hydrolysis activity"/>
    <property type="evidence" value="ECO:0007669"/>
    <property type="project" value="InterPro"/>
</dbReference>
<dbReference type="Pfam" id="PF00005">
    <property type="entry name" value="ABC_tran"/>
    <property type="match status" value="1"/>
</dbReference>
<dbReference type="AlphaFoldDB" id="A0A1X6ZM81"/>
<sequence length="243" mass="26387">MAPVLTARGLSLRFPGAERPTLQDFDLDIEAGGFVALVGGSGVGKSTLLRAIAGLLPPDAGTIDLTSPVRPGQRRRAIVFQDGRLLPWRTLRRNVEYGLEGLSLSASERRERVDEVLRLTRMEHLADRYPHQLSGGQVQRGGIARALVVRPDVLLMDEPFSAVDALTRGALQDELLRIWSASGAAILFVTHDIAEAALLSERVIVLSGQPARIGLDRRVALPLEGRREDPGFAPLVTDIQEAL</sequence>
<dbReference type="PROSITE" id="PS50893">
    <property type="entry name" value="ABC_TRANSPORTER_2"/>
    <property type="match status" value="1"/>
</dbReference>
<dbReference type="PANTHER" id="PTHR42788">
    <property type="entry name" value="TAURINE IMPORT ATP-BINDING PROTEIN-RELATED"/>
    <property type="match status" value="1"/>
</dbReference>
<evidence type="ECO:0000313" key="12">
    <source>
        <dbReference type="Proteomes" id="UP000240624"/>
    </source>
</evidence>
<evidence type="ECO:0000256" key="4">
    <source>
        <dbReference type="ARBA" id="ARBA00022741"/>
    </source>
</evidence>
<proteinExistence type="inferred from homology"/>
<evidence type="ECO:0000256" key="6">
    <source>
        <dbReference type="ARBA" id="ARBA00022967"/>
    </source>
</evidence>
<keyword evidence="2" id="KW-0813">Transport</keyword>
<keyword evidence="7" id="KW-0472">Membrane</keyword>
<dbReference type="EC" id="3.6.3.36" evidence="10"/>
<feature type="domain" description="ABC transporter" evidence="8">
    <location>
        <begin position="7"/>
        <end position="233"/>
    </location>
</feature>
<dbReference type="InterPro" id="IPR050166">
    <property type="entry name" value="ABC_transporter_ATP-bind"/>
</dbReference>
<dbReference type="InterPro" id="IPR003593">
    <property type="entry name" value="AAA+_ATPase"/>
</dbReference>
<keyword evidence="10" id="KW-0378">Hydrolase</keyword>
<dbReference type="PANTHER" id="PTHR42788:SF17">
    <property type="entry name" value="ALIPHATIC SULFONATES IMPORT ATP-BINDING PROTEIN SSUB"/>
    <property type="match status" value="1"/>
</dbReference>
<dbReference type="OrthoDB" id="9802264at2"/>
<evidence type="ECO:0000313" key="11">
    <source>
        <dbReference type="Proteomes" id="UP000193495"/>
    </source>
</evidence>
<dbReference type="GO" id="GO:0005524">
    <property type="term" value="F:ATP binding"/>
    <property type="evidence" value="ECO:0007669"/>
    <property type="project" value="UniProtKB-KW"/>
</dbReference>
<dbReference type="Proteomes" id="UP000240624">
    <property type="component" value="Unassembled WGS sequence"/>
</dbReference>
<keyword evidence="4" id="KW-0547">Nucleotide-binding</keyword>
<organism evidence="10 11">
    <name type="scientific">Limimaricola soesokkakensis</name>
    <dbReference type="NCBI Taxonomy" id="1343159"/>
    <lineage>
        <taxon>Bacteria</taxon>
        <taxon>Pseudomonadati</taxon>
        <taxon>Pseudomonadota</taxon>
        <taxon>Alphaproteobacteria</taxon>
        <taxon>Rhodobacterales</taxon>
        <taxon>Paracoccaceae</taxon>
        <taxon>Limimaricola</taxon>
    </lineage>
</organism>
<name>A0A1X6ZM81_9RHOB</name>
<evidence type="ECO:0000313" key="9">
    <source>
        <dbReference type="EMBL" id="PSK85891.1"/>
    </source>
</evidence>
<protein>
    <submittedName>
        <fullName evidence="9">NitT/TauT family transport system ATP-binding protein</fullName>
    </submittedName>
    <submittedName>
        <fullName evidence="10">Taurine import ATP-binding protein TauB</fullName>
        <ecNumber evidence="10">3.6.3.36</ecNumber>
    </submittedName>
</protein>
<comment type="similarity">
    <text evidence="1">Belongs to the ABC transporter superfamily.</text>
</comment>
<dbReference type="InterPro" id="IPR027417">
    <property type="entry name" value="P-loop_NTPase"/>
</dbReference>
<dbReference type="EMBL" id="FWFY01000008">
    <property type="protein sequence ID" value="SLN55433.1"/>
    <property type="molecule type" value="Genomic_DNA"/>
</dbReference>
<evidence type="ECO:0000256" key="2">
    <source>
        <dbReference type="ARBA" id="ARBA00022448"/>
    </source>
</evidence>
<reference evidence="9 12" key="2">
    <citation type="submission" date="2018-03" db="EMBL/GenBank/DDBJ databases">
        <title>Genomic Encyclopedia of Archaeal and Bacterial Type Strains, Phase II (KMG-II): from individual species to whole genera.</title>
        <authorList>
            <person name="Goeker M."/>
        </authorList>
    </citation>
    <scope>NUCLEOTIDE SEQUENCE [LARGE SCALE GENOMIC DNA]</scope>
    <source>
        <strain evidence="9 12">DSM 29956</strain>
    </source>
</reference>
<evidence type="ECO:0000313" key="10">
    <source>
        <dbReference type="EMBL" id="SLN55433.1"/>
    </source>
</evidence>
<evidence type="ECO:0000256" key="3">
    <source>
        <dbReference type="ARBA" id="ARBA00022475"/>
    </source>
</evidence>
<dbReference type="SUPFAM" id="SSF52540">
    <property type="entry name" value="P-loop containing nucleoside triphosphate hydrolases"/>
    <property type="match status" value="1"/>
</dbReference>
<gene>
    <name evidence="10" type="primary">tauB_4</name>
    <name evidence="9" type="ORF">CLV79_107121</name>
    <name evidence="10" type="ORF">LOS8367_02619</name>
</gene>
<accession>A0A1X6ZM81</accession>
<dbReference type="EMBL" id="PYGB01000007">
    <property type="protein sequence ID" value="PSK85891.1"/>
    <property type="molecule type" value="Genomic_DNA"/>
</dbReference>
<dbReference type="SMART" id="SM00382">
    <property type="entry name" value="AAA"/>
    <property type="match status" value="1"/>
</dbReference>
<evidence type="ECO:0000256" key="5">
    <source>
        <dbReference type="ARBA" id="ARBA00022840"/>
    </source>
</evidence>
<dbReference type="Gene3D" id="3.40.50.300">
    <property type="entry name" value="P-loop containing nucleotide triphosphate hydrolases"/>
    <property type="match status" value="1"/>
</dbReference>
<keyword evidence="3" id="KW-1003">Cell membrane</keyword>
<reference evidence="10 11" key="1">
    <citation type="submission" date="2017-03" db="EMBL/GenBank/DDBJ databases">
        <authorList>
            <person name="Afonso C.L."/>
            <person name="Miller P.J."/>
            <person name="Scott M.A."/>
            <person name="Spackman E."/>
            <person name="Goraichik I."/>
            <person name="Dimitrov K.M."/>
            <person name="Suarez D.L."/>
            <person name="Swayne D.E."/>
        </authorList>
    </citation>
    <scope>NUCLEOTIDE SEQUENCE [LARGE SCALE GENOMIC DNA]</scope>
    <source>
        <strain evidence="10 11">CECT 8367</strain>
    </source>
</reference>
<dbReference type="Proteomes" id="UP000193495">
    <property type="component" value="Unassembled WGS sequence"/>
</dbReference>
<keyword evidence="6" id="KW-1278">Translocase</keyword>
<evidence type="ECO:0000256" key="7">
    <source>
        <dbReference type="ARBA" id="ARBA00023136"/>
    </source>
</evidence>
<keyword evidence="12" id="KW-1185">Reference proteome</keyword>
<keyword evidence="5 10" id="KW-0067">ATP-binding</keyword>
<evidence type="ECO:0000259" key="8">
    <source>
        <dbReference type="PROSITE" id="PS50893"/>
    </source>
</evidence>
<dbReference type="InterPro" id="IPR003439">
    <property type="entry name" value="ABC_transporter-like_ATP-bd"/>
</dbReference>
<evidence type="ECO:0000256" key="1">
    <source>
        <dbReference type="ARBA" id="ARBA00005417"/>
    </source>
</evidence>
<dbReference type="RefSeq" id="WP_085896943.1">
    <property type="nucleotide sequence ID" value="NZ_CAXPGX010000125.1"/>
</dbReference>